<dbReference type="RefSeq" id="WP_126158521.1">
    <property type="nucleotide sequence ID" value="NZ_RQXW01000007.1"/>
</dbReference>
<dbReference type="InterPro" id="IPR026045">
    <property type="entry name" value="Ferric-bd"/>
</dbReference>
<proteinExistence type="inferred from homology"/>
<protein>
    <submittedName>
        <fullName evidence="5">Extracellular solute-binding protein</fullName>
    </submittedName>
</protein>
<evidence type="ECO:0000313" key="6">
    <source>
        <dbReference type="Proteomes" id="UP000283087"/>
    </source>
</evidence>
<dbReference type="Gene3D" id="3.40.190.10">
    <property type="entry name" value="Periplasmic binding protein-like II"/>
    <property type="match status" value="2"/>
</dbReference>
<organism evidence="5 6">
    <name type="scientific">Amphritea opalescens</name>
    <dbReference type="NCBI Taxonomy" id="2490544"/>
    <lineage>
        <taxon>Bacteria</taxon>
        <taxon>Pseudomonadati</taxon>
        <taxon>Pseudomonadota</taxon>
        <taxon>Gammaproteobacteria</taxon>
        <taxon>Oceanospirillales</taxon>
        <taxon>Oceanospirillaceae</taxon>
        <taxon>Amphritea</taxon>
    </lineage>
</organism>
<feature type="chain" id="PRO_5019272154" evidence="4">
    <location>
        <begin position="22"/>
        <end position="332"/>
    </location>
</feature>
<dbReference type="Proteomes" id="UP000283087">
    <property type="component" value="Unassembled WGS sequence"/>
</dbReference>
<dbReference type="GO" id="GO:0046872">
    <property type="term" value="F:metal ion binding"/>
    <property type="evidence" value="ECO:0007669"/>
    <property type="project" value="UniProtKB-KW"/>
</dbReference>
<evidence type="ECO:0000256" key="2">
    <source>
        <dbReference type="ARBA" id="ARBA00022729"/>
    </source>
</evidence>
<keyword evidence="3" id="KW-0479">Metal-binding</keyword>
<dbReference type="InterPro" id="IPR006059">
    <property type="entry name" value="SBP"/>
</dbReference>
<dbReference type="PANTHER" id="PTHR30006:SF15">
    <property type="entry name" value="IRON-UTILIZATION PERIPLASMIC PROTEIN"/>
    <property type="match status" value="1"/>
</dbReference>
<reference evidence="5 6" key="1">
    <citation type="submission" date="2018-11" db="EMBL/GenBank/DDBJ databases">
        <title>The draft genome sequence of Amphritea opalescens ANRC-JH13T.</title>
        <authorList>
            <person name="Fang Z."/>
            <person name="Zhang Y."/>
            <person name="Han X."/>
        </authorList>
    </citation>
    <scope>NUCLEOTIDE SEQUENCE [LARGE SCALE GENOMIC DNA]</scope>
    <source>
        <strain evidence="5 6">ANRC-JH13</strain>
    </source>
</reference>
<dbReference type="GO" id="GO:0030288">
    <property type="term" value="C:outer membrane-bounded periplasmic space"/>
    <property type="evidence" value="ECO:0007669"/>
    <property type="project" value="TreeGrafter"/>
</dbReference>
<name>A0A430KRP8_9GAMM</name>
<dbReference type="EMBL" id="RQXW01000007">
    <property type="protein sequence ID" value="RTE66014.1"/>
    <property type="molecule type" value="Genomic_DNA"/>
</dbReference>
<evidence type="ECO:0000256" key="4">
    <source>
        <dbReference type="SAM" id="SignalP"/>
    </source>
</evidence>
<dbReference type="PANTHER" id="PTHR30006">
    <property type="entry name" value="THIAMINE-BINDING PERIPLASMIC PROTEIN-RELATED"/>
    <property type="match status" value="1"/>
</dbReference>
<dbReference type="Pfam" id="PF13416">
    <property type="entry name" value="SBP_bac_8"/>
    <property type="match status" value="1"/>
</dbReference>
<evidence type="ECO:0000313" key="5">
    <source>
        <dbReference type="EMBL" id="RTE66014.1"/>
    </source>
</evidence>
<comment type="caution">
    <text evidence="5">The sequence shown here is derived from an EMBL/GenBank/DDBJ whole genome shotgun (WGS) entry which is preliminary data.</text>
</comment>
<dbReference type="OrthoDB" id="9769567at2"/>
<keyword evidence="3" id="KW-0408">Iron</keyword>
<dbReference type="AlphaFoldDB" id="A0A430KRP8"/>
<feature type="binding site" evidence="3">
    <location>
        <position position="219"/>
    </location>
    <ligand>
        <name>Fe cation</name>
        <dbReference type="ChEBI" id="CHEBI:24875"/>
    </ligand>
</feature>
<dbReference type="SUPFAM" id="SSF53850">
    <property type="entry name" value="Periplasmic binding protein-like II"/>
    <property type="match status" value="1"/>
</dbReference>
<accession>A0A430KRP8</accession>
<sequence length="332" mass="36708">MKFLTRTLSILLATLCAPLQAAPELMVYSTKNATYLAPLLDRYSAETGTPVGYLVAPATELITRLEAEGEQTKADLLLTTGATSLWLASQKGLTAAVDSSVLSDNIPAHLRSPDNHWFGFSKRAQTLIYNSATLDKDELKGFSDLADPKWDGSLCLRTSQQAYTQSLVAMMIDRDGEQKTLSTLKGWVHNLSVRPFAEDAQIFPALEQNICDVSIVNAYYFSRYQYENPETPLKLFWADQDSSGVHVDITGAAVTAHAPNKAGATDLLEWLTRKETQAQYAKLSLEYPVNPKVYPARIVGRHGKFNEDQHNISASGRYRDLAVALLKQAGYR</sequence>
<keyword evidence="2 4" id="KW-0732">Signal</keyword>
<feature type="signal peptide" evidence="4">
    <location>
        <begin position="1"/>
        <end position="21"/>
    </location>
</feature>
<evidence type="ECO:0000256" key="3">
    <source>
        <dbReference type="PIRSR" id="PIRSR002825-1"/>
    </source>
</evidence>
<dbReference type="PIRSF" id="PIRSF002825">
    <property type="entry name" value="CfbpA"/>
    <property type="match status" value="1"/>
</dbReference>
<feature type="binding site" evidence="3">
    <location>
        <position position="220"/>
    </location>
    <ligand>
        <name>Fe cation</name>
        <dbReference type="ChEBI" id="CHEBI:24875"/>
    </ligand>
</feature>
<evidence type="ECO:0000256" key="1">
    <source>
        <dbReference type="ARBA" id="ARBA00008520"/>
    </source>
</evidence>
<comment type="similarity">
    <text evidence="1">Belongs to the bacterial solute-binding protein 1 family.</text>
</comment>
<keyword evidence="6" id="KW-1185">Reference proteome</keyword>
<gene>
    <name evidence="5" type="ORF">EH243_10055</name>
</gene>